<evidence type="ECO:0000313" key="2">
    <source>
        <dbReference type="Proteomes" id="UP000486297"/>
    </source>
</evidence>
<proteinExistence type="predicted"/>
<organism evidence="1 2">
    <name type="scientific">Neisseria brasiliensis</name>
    <dbReference type="NCBI Taxonomy" id="2666100"/>
    <lineage>
        <taxon>Bacteria</taxon>
        <taxon>Pseudomonadati</taxon>
        <taxon>Pseudomonadota</taxon>
        <taxon>Betaproteobacteria</taxon>
        <taxon>Neisseriales</taxon>
        <taxon>Neisseriaceae</taxon>
        <taxon>Neisseria</taxon>
    </lineage>
</organism>
<dbReference type="EMBL" id="WJXO01000001">
    <property type="protein sequence ID" value="MRN38338.1"/>
    <property type="molecule type" value="Genomic_DNA"/>
</dbReference>
<comment type="caution">
    <text evidence="1">The sequence shown here is derived from an EMBL/GenBank/DDBJ whole genome shotgun (WGS) entry which is preliminary data.</text>
</comment>
<protein>
    <submittedName>
        <fullName evidence="1">DUF2478 domain-containing protein</fullName>
    </submittedName>
</protein>
<keyword evidence="2" id="KW-1185">Reference proteome</keyword>
<dbReference type="Proteomes" id="UP000486297">
    <property type="component" value="Unassembled WGS sequence"/>
</dbReference>
<evidence type="ECO:0000313" key="1">
    <source>
        <dbReference type="EMBL" id="MRN38338.1"/>
    </source>
</evidence>
<name>A0A5Q3S3M3_9NEIS</name>
<gene>
    <name evidence="1" type="ORF">GJU80_07550</name>
</gene>
<dbReference type="Pfam" id="PF10649">
    <property type="entry name" value="DUF2478"/>
    <property type="match status" value="1"/>
</dbReference>
<accession>A0A5Q3S3M3</accession>
<sequence length="174" mass="19465">MKTMKPIAVLMYQGEGNDELQALWQAVKYWQQQGLRVAGLLNPLDENGQKLRERVQSLTDSRVYTIMYDQGCTIDACLLDPRGLAASSEVIREALQTPPDILVFNKFGHAESENSGLIEEYAQAIGQGIPVISLLQDKYLSDWRAFTDGMGEELSSVEEVLAWGEHHVQSHKAD</sequence>
<reference evidence="1" key="1">
    <citation type="journal article" name="Emerg. Infect. Dis.">
        <title>Two cases of a newly characterized neisseria species.</title>
        <authorList>
            <person name="Mustapha M."/>
            <person name="Lemos A.P.S."/>
            <person name="Harrison L.H."/>
            <person name="Vantyne D."/>
            <person name="Sacchi C.T."/>
        </authorList>
    </citation>
    <scope>NUCLEOTIDE SEQUENCE</scope>
    <source>
        <strain evidence="1">N.95.16</strain>
    </source>
</reference>
<dbReference type="InterPro" id="IPR018912">
    <property type="entry name" value="DUF2478"/>
</dbReference>
<dbReference type="AlphaFoldDB" id="A0A5Q3S3M3"/>